<sequence length="402" mass="45189">MLGVKMPNTVEGEVTIECRGANLTPFLNDVVQAGIVLRQIEWKGQELVQITILVPDFKQVIALLRQYQCKMKIVKKSGLPFLVARAMRRKFFAIGAILFISFLYMLSSLVWKIDILGNEKIPTQLVQNLLQKEGVYPGQWKGKIPSQEELKQHLLNQLPQATWIGIQTQGTRVVVTVVEKKGIDQATEPKKVGPVNLVAKKDAFIVDLAVEKGNPLVKVNDTVQKGQVLVSGKYGDPTIQEGGQIVGAKGIVLGEVWYESNIVVPLQMEYKKFTGNRVSKTIPMIGTWQIRNPFSKDHPYQTFEIVPKESFLQIGKWRFPIGWTKEEYMETEVEKRVLTPAQAVEEGMDKAKAEILNVVGKDGRIISQKILQQSIKNGRVYLKINFDVVENIAVSKPLLQGE</sequence>
<organism evidence="2 3">
    <name type="scientific">Croceifilum oryzae</name>
    <dbReference type="NCBI Taxonomy" id="1553429"/>
    <lineage>
        <taxon>Bacteria</taxon>
        <taxon>Bacillati</taxon>
        <taxon>Bacillota</taxon>
        <taxon>Bacilli</taxon>
        <taxon>Bacillales</taxon>
        <taxon>Thermoactinomycetaceae</taxon>
        <taxon>Croceifilum</taxon>
    </lineage>
</organism>
<dbReference type="EMBL" id="JAUSUV010000002">
    <property type="protein sequence ID" value="MDQ0416255.1"/>
    <property type="molecule type" value="Genomic_DNA"/>
</dbReference>
<dbReference type="Pfam" id="PF06898">
    <property type="entry name" value="YqfD"/>
    <property type="match status" value="1"/>
</dbReference>
<dbReference type="InterPro" id="IPR010690">
    <property type="entry name" value="YqfD"/>
</dbReference>
<protein>
    <recommendedName>
        <fullName evidence="4">Stage IV sporulation protein</fullName>
    </recommendedName>
</protein>
<keyword evidence="1" id="KW-0812">Transmembrane</keyword>
<reference evidence="2 3" key="1">
    <citation type="submission" date="2023-07" db="EMBL/GenBank/DDBJ databases">
        <title>Genomic Encyclopedia of Type Strains, Phase IV (KMG-IV): sequencing the most valuable type-strain genomes for metagenomic binning, comparative biology and taxonomic classification.</title>
        <authorList>
            <person name="Goeker M."/>
        </authorList>
    </citation>
    <scope>NUCLEOTIDE SEQUENCE [LARGE SCALE GENOMIC DNA]</scope>
    <source>
        <strain evidence="2 3">DSM 46876</strain>
    </source>
</reference>
<feature type="transmembrane region" description="Helical" evidence="1">
    <location>
        <begin position="91"/>
        <end position="111"/>
    </location>
</feature>
<dbReference type="PIRSF" id="PIRSF029895">
    <property type="entry name" value="SpoIV"/>
    <property type="match status" value="1"/>
</dbReference>
<keyword evidence="3" id="KW-1185">Reference proteome</keyword>
<name>A0AAJ1TCC4_9BACL</name>
<evidence type="ECO:0000313" key="2">
    <source>
        <dbReference type="EMBL" id="MDQ0416255.1"/>
    </source>
</evidence>
<keyword evidence="1" id="KW-0472">Membrane</keyword>
<comment type="caution">
    <text evidence="2">The sequence shown here is derived from an EMBL/GenBank/DDBJ whole genome shotgun (WGS) entry which is preliminary data.</text>
</comment>
<dbReference type="AlphaFoldDB" id="A0AAJ1TCC4"/>
<evidence type="ECO:0000313" key="3">
    <source>
        <dbReference type="Proteomes" id="UP001238450"/>
    </source>
</evidence>
<dbReference type="Proteomes" id="UP001238450">
    <property type="component" value="Unassembled WGS sequence"/>
</dbReference>
<evidence type="ECO:0008006" key="4">
    <source>
        <dbReference type="Google" id="ProtNLM"/>
    </source>
</evidence>
<evidence type="ECO:0000256" key="1">
    <source>
        <dbReference type="SAM" id="Phobius"/>
    </source>
</evidence>
<accession>A0AAJ1TCC4</accession>
<gene>
    <name evidence="2" type="ORF">J2Z48_000419</name>
</gene>
<dbReference type="NCBIfam" id="TIGR02876">
    <property type="entry name" value="spore_yqfD"/>
    <property type="match status" value="1"/>
</dbReference>
<dbReference type="RefSeq" id="WP_307250551.1">
    <property type="nucleotide sequence ID" value="NZ_JAUSUV010000002.1"/>
</dbReference>
<keyword evidence="1" id="KW-1133">Transmembrane helix</keyword>
<proteinExistence type="predicted"/>